<organism evidence="12 13">
    <name type="scientific">Gossypium stocksii</name>
    <dbReference type="NCBI Taxonomy" id="47602"/>
    <lineage>
        <taxon>Eukaryota</taxon>
        <taxon>Viridiplantae</taxon>
        <taxon>Streptophyta</taxon>
        <taxon>Embryophyta</taxon>
        <taxon>Tracheophyta</taxon>
        <taxon>Spermatophyta</taxon>
        <taxon>Magnoliopsida</taxon>
        <taxon>eudicotyledons</taxon>
        <taxon>Gunneridae</taxon>
        <taxon>Pentapetalae</taxon>
        <taxon>rosids</taxon>
        <taxon>malvids</taxon>
        <taxon>Malvales</taxon>
        <taxon>Malvaceae</taxon>
        <taxon>Malvoideae</taxon>
        <taxon>Gossypium</taxon>
    </lineage>
</organism>
<keyword evidence="4 10" id="KW-0732">Signal</keyword>
<dbReference type="PANTHER" id="PTHR31044:SF55">
    <property type="entry name" value="CARBOHYDRATE-BINDING X8 DOMAIN SUPERFAMILY PROTEIN"/>
    <property type="match status" value="1"/>
</dbReference>
<evidence type="ECO:0000256" key="5">
    <source>
        <dbReference type="ARBA" id="ARBA00023136"/>
    </source>
</evidence>
<evidence type="ECO:0000259" key="11">
    <source>
        <dbReference type="SMART" id="SM00768"/>
    </source>
</evidence>
<dbReference type="GO" id="GO:0009506">
    <property type="term" value="C:plasmodesma"/>
    <property type="evidence" value="ECO:0007669"/>
    <property type="project" value="UniProtKB-ARBA"/>
</dbReference>
<evidence type="ECO:0000256" key="4">
    <source>
        <dbReference type="ARBA" id="ARBA00022729"/>
    </source>
</evidence>
<feature type="domain" description="X8" evidence="11">
    <location>
        <begin position="59"/>
        <end position="144"/>
    </location>
</feature>
<dbReference type="InterPro" id="IPR012946">
    <property type="entry name" value="X8"/>
</dbReference>
<keyword evidence="7" id="KW-0325">Glycoprotein</keyword>
<accession>A0A9D3ZPP0</accession>
<evidence type="ECO:0000256" key="1">
    <source>
        <dbReference type="ARBA" id="ARBA00004609"/>
    </source>
</evidence>
<feature type="signal peptide" evidence="10">
    <location>
        <begin position="1"/>
        <end position="24"/>
    </location>
</feature>
<protein>
    <recommendedName>
        <fullName evidence="11">X8 domain-containing protein</fullName>
    </recommendedName>
</protein>
<evidence type="ECO:0000256" key="6">
    <source>
        <dbReference type="ARBA" id="ARBA00023157"/>
    </source>
</evidence>
<feature type="transmembrane region" description="Helical" evidence="9">
    <location>
        <begin position="34"/>
        <end position="57"/>
    </location>
</feature>
<keyword evidence="6" id="KW-1015">Disulfide bond</keyword>
<reference evidence="12 13" key="1">
    <citation type="journal article" date="2021" name="Plant Biotechnol. J.">
        <title>Multi-omics assisted identification of the key and species-specific regulatory components of drought-tolerant mechanisms in Gossypium stocksii.</title>
        <authorList>
            <person name="Yu D."/>
            <person name="Ke L."/>
            <person name="Zhang D."/>
            <person name="Wu Y."/>
            <person name="Sun Y."/>
            <person name="Mei J."/>
            <person name="Sun J."/>
            <person name="Sun Y."/>
        </authorList>
    </citation>
    <scope>NUCLEOTIDE SEQUENCE [LARGE SCALE GENOMIC DNA]</scope>
    <source>
        <strain evidence="13">cv. E1</strain>
        <tissue evidence="12">Leaf</tissue>
    </source>
</reference>
<dbReference type="Proteomes" id="UP000828251">
    <property type="component" value="Unassembled WGS sequence"/>
</dbReference>
<dbReference type="GO" id="GO:0005886">
    <property type="term" value="C:plasma membrane"/>
    <property type="evidence" value="ECO:0007669"/>
    <property type="project" value="UniProtKB-SubCell"/>
</dbReference>
<evidence type="ECO:0000256" key="7">
    <source>
        <dbReference type="ARBA" id="ARBA00023180"/>
    </source>
</evidence>
<evidence type="ECO:0000256" key="9">
    <source>
        <dbReference type="SAM" id="Phobius"/>
    </source>
</evidence>
<evidence type="ECO:0000256" key="2">
    <source>
        <dbReference type="ARBA" id="ARBA00022475"/>
    </source>
</evidence>
<evidence type="ECO:0000256" key="10">
    <source>
        <dbReference type="SAM" id="SignalP"/>
    </source>
</evidence>
<keyword evidence="9" id="KW-1133">Transmembrane helix</keyword>
<proteinExistence type="predicted"/>
<gene>
    <name evidence="12" type="ORF">J1N35_033647</name>
</gene>
<dbReference type="FunFam" id="1.20.58.1040:FF:000001">
    <property type="entry name" value="Glucan endo-1,3-beta-glucosidase 4"/>
    <property type="match status" value="1"/>
</dbReference>
<evidence type="ECO:0000313" key="12">
    <source>
        <dbReference type="EMBL" id="KAH1055582.1"/>
    </source>
</evidence>
<dbReference type="Gene3D" id="1.20.58.1040">
    <property type="match status" value="1"/>
</dbReference>
<dbReference type="GO" id="GO:0098552">
    <property type="term" value="C:side of membrane"/>
    <property type="evidence" value="ECO:0007669"/>
    <property type="project" value="UniProtKB-KW"/>
</dbReference>
<keyword evidence="2" id="KW-1003">Cell membrane</keyword>
<sequence length="148" mass="16703">MSSALHRILLVLCLVSLLLQMTAGNPNVLMIFIDVSVVLWWCTFFFFFFVIVLGGGFREWCIADEQTPDEELLKALDWACGKGGADCSKIQVNQPCYHPNTIKDHASYAFNNYYQKFKNKGATCYFNSAAIITDLDPSHNSCKFETVP</sequence>
<dbReference type="PANTHER" id="PTHR31044">
    <property type="entry name" value="BETA-1,3 GLUCANASE"/>
    <property type="match status" value="1"/>
</dbReference>
<evidence type="ECO:0000256" key="8">
    <source>
        <dbReference type="ARBA" id="ARBA00023288"/>
    </source>
</evidence>
<dbReference type="EMBL" id="JAIQCV010000010">
    <property type="protein sequence ID" value="KAH1055582.1"/>
    <property type="molecule type" value="Genomic_DNA"/>
</dbReference>
<comment type="subcellular location">
    <subcellularLocation>
        <location evidence="1">Cell membrane</location>
        <topology evidence="1">Lipid-anchor</topology>
        <topology evidence="1">GPI-anchor</topology>
    </subcellularLocation>
</comment>
<name>A0A9D3ZPP0_9ROSI</name>
<dbReference type="InterPro" id="IPR044788">
    <property type="entry name" value="X8_dom_prot"/>
</dbReference>
<dbReference type="AlphaFoldDB" id="A0A9D3ZPP0"/>
<feature type="chain" id="PRO_5038503704" description="X8 domain-containing protein" evidence="10">
    <location>
        <begin position="25"/>
        <end position="148"/>
    </location>
</feature>
<keyword evidence="3" id="KW-0336">GPI-anchor</keyword>
<keyword evidence="8" id="KW-0449">Lipoprotein</keyword>
<comment type="caution">
    <text evidence="12">The sequence shown here is derived from an EMBL/GenBank/DDBJ whole genome shotgun (WGS) entry which is preliminary data.</text>
</comment>
<keyword evidence="13" id="KW-1185">Reference proteome</keyword>
<evidence type="ECO:0000313" key="13">
    <source>
        <dbReference type="Proteomes" id="UP000828251"/>
    </source>
</evidence>
<dbReference type="Pfam" id="PF07983">
    <property type="entry name" value="X8"/>
    <property type="match status" value="1"/>
</dbReference>
<evidence type="ECO:0000256" key="3">
    <source>
        <dbReference type="ARBA" id="ARBA00022622"/>
    </source>
</evidence>
<keyword evidence="5 9" id="KW-0472">Membrane</keyword>
<keyword evidence="9" id="KW-0812">Transmembrane</keyword>
<dbReference type="OrthoDB" id="2019109at2759"/>
<dbReference type="SMART" id="SM00768">
    <property type="entry name" value="X8"/>
    <property type="match status" value="1"/>
</dbReference>